<reference evidence="2" key="1">
    <citation type="journal article" date="2024" name="Proc. Natl. Acad. Sci. U.S.A.">
        <title>Extraordinary preservation of gene collinearity over three hundred million years revealed in homosporous lycophytes.</title>
        <authorList>
            <person name="Li C."/>
            <person name="Wickell D."/>
            <person name="Kuo L.Y."/>
            <person name="Chen X."/>
            <person name="Nie B."/>
            <person name="Liao X."/>
            <person name="Peng D."/>
            <person name="Ji J."/>
            <person name="Jenkins J."/>
            <person name="Williams M."/>
            <person name="Shu S."/>
            <person name="Plott C."/>
            <person name="Barry K."/>
            <person name="Rajasekar S."/>
            <person name="Grimwood J."/>
            <person name="Han X."/>
            <person name="Sun S."/>
            <person name="Hou Z."/>
            <person name="He W."/>
            <person name="Dai G."/>
            <person name="Sun C."/>
            <person name="Schmutz J."/>
            <person name="Leebens-Mack J.H."/>
            <person name="Li F.W."/>
            <person name="Wang L."/>
        </authorList>
    </citation>
    <scope>NUCLEOTIDE SEQUENCE [LARGE SCALE GENOMIC DNA]</scope>
    <source>
        <strain evidence="2">cv. PW_Plant_1</strain>
    </source>
</reference>
<gene>
    <name evidence="1" type="ORF">O6H91_03G023100</name>
</gene>
<comment type="caution">
    <text evidence="1">The sequence shown here is derived from an EMBL/GenBank/DDBJ whole genome shotgun (WGS) entry which is preliminary data.</text>
</comment>
<proteinExistence type="predicted"/>
<protein>
    <submittedName>
        <fullName evidence="1">Uncharacterized protein</fullName>
    </submittedName>
</protein>
<organism evidence="1 2">
    <name type="scientific">Diphasiastrum complanatum</name>
    <name type="common">Issler's clubmoss</name>
    <name type="synonym">Lycopodium complanatum</name>
    <dbReference type="NCBI Taxonomy" id="34168"/>
    <lineage>
        <taxon>Eukaryota</taxon>
        <taxon>Viridiplantae</taxon>
        <taxon>Streptophyta</taxon>
        <taxon>Embryophyta</taxon>
        <taxon>Tracheophyta</taxon>
        <taxon>Lycopodiopsida</taxon>
        <taxon>Lycopodiales</taxon>
        <taxon>Lycopodiaceae</taxon>
        <taxon>Lycopodioideae</taxon>
        <taxon>Diphasiastrum</taxon>
    </lineage>
</organism>
<keyword evidence="2" id="KW-1185">Reference proteome</keyword>
<evidence type="ECO:0000313" key="2">
    <source>
        <dbReference type="Proteomes" id="UP001162992"/>
    </source>
</evidence>
<dbReference type="EMBL" id="CM055094">
    <property type="protein sequence ID" value="KAJ7561306.1"/>
    <property type="molecule type" value="Genomic_DNA"/>
</dbReference>
<accession>A0ACC2E486</accession>
<name>A0ACC2E486_DIPCM</name>
<sequence length="463" mass="51293">MVAVVAGRGWPYFDPDYDNISYNTDSPRVVIDNSTCEDTTIIKLDSVNKPGIRLEVVQVLSDLGLSVSKAYISSDGGWFMDAFYVTDQFGDKLKDEGIIEYIEQSLETWSEAHYIGPARHPVVTIGVQSVSEHTAIELTATDRAGLLSEIFAVLTNLKCNVVAAEVWTHNLRVACVVYVTDESTGRPIQGADKLDAIKEQLRPVLKADADARIGKTDSSIGLTHTERRLHQMMYADRDYETSNELSTSVSLSGKGKSVVTIRNCVERGYSVVNVQCKAGPKLLFDTVCTLTDMQYAIFHGTVYTEGSDAFQEYYIRHLDGCTLESDAERQRVIKCLEAAIERRVSQGLQLELCTKDRVGLLSDVTRVFRENGLSVTRAEVSTRGDMAVNVFFVTDVHGNLPDMKVVEKLRQEIGQSMLQVKDAPQCASSSSTNYSSSKFSLGDFFKCHSERLLYNLGLSKSCS</sequence>
<dbReference type="Proteomes" id="UP001162992">
    <property type="component" value="Chromosome 3"/>
</dbReference>
<evidence type="ECO:0000313" key="1">
    <source>
        <dbReference type="EMBL" id="KAJ7561306.1"/>
    </source>
</evidence>